<evidence type="ECO:0000259" key="6">
    <source>
        <dbReference type="SMART" id="SM00062"/>
    </source>
</evidence>
<proteinExistence type="inferred from homology"/>
<dbReference type="PANTHER" id="PTHR35936">
    <property type="entry name" value="MEMBRANE-BOUND LYTIC MUREIN TRANSGLYCOSYLASE F"/>
    <property type="match status" value="1"/>
</dbReference>
<feature type="signal peptide" evidence="5">
    <location>
        <begin position="1"/>
        <end position="21"/>
    </location>
</feature>
<evidence type="ECO:0000256" key="1">
    <source>
        <dbReference type="ARBA" id="ARBA00004196"/>
    </source>
</evidence>
<sequence>MKKTGLLSLVVTAALALTVLAGCGQQSASSQKKLVVGTTEQTYPNSYKKNGKLAGFDIDVTNAIAKKMGYQVTWKVIGDVPGLFGALDSNKVDTIANAVTVLPARKKTYAFSDNYAYDPGQIAVPTSSSAKSVKDLEGKTVSATLGSSNIDLLKKYDPKVNVKPYDDRNGVFTDANNGKVAGVLNQRQLLRTTIKKQNLKLRILSDKIGINETAFPFKKGDAKADKLRTKYNQALKALAKDGTLKKLSVKYFGEDITKQ</sequence>
<name>A0ABW4E6P3_9LACO</name>
<dbReference type="Gene3D" id="3.40.190.10">
    <property type="entry name" value="Periplasmic binding protein-like II"/>
    <property type="match status" value="2"/>
</dbReference>
<dbReference type="PROSITE" id="PS51257">
    <property type="entry name" value="PROKAR_LIPOPROTEIN"/>
    <property type="match status" value="1"/>
</dbReference>
<feature type="domain" description="Solute-binding protein family 3/N-terminal" evidence="6">
    <location>
        <begin position="33"/>
        <end position="255"/>
    </location>
</feature>
<evidence type="ECO:0000313" key="7">
    <source>
        <dbReference type="EMBL" id="MFD1484783.1"/>
    </source>
</evidence>
<dbReference type="RefSeq" id="WP_225419492.1">
    <property type="nucleotide sequence ID" value="NZ_JBHTON010000015.1"/>
</dbReference>
<organism evidence="7 8">
    <name type="scientific">Lacticaseibacillus baoqingensis</name>
    <dbReference type="NCBI Taxonomy" id="2486013"/>
    <lineage>
        <taxon>Bacteria</taxon>
        <taxon>Bacillati</taxon>
        <taxon>Bacillota</taxon>
        <taxon>Bacilli</taxon>
        <taxon>Lactobacillales</taxon>
        <taxon>Lactobacillaceae</taxon>
        <taxon>Lacticaseibacillus</taxon>
    </lineage>
</organism>
<evidence type="ECO:0000256" key="4">
    <source>
        <dbReference type="RuleBase" id="RU003744"/>
    </source>
</evidence>
<comment type="similarity">
    <text evidence="2 4">Belongs to the bacterial solute-binding protein 3 family.</text>
</comment>
<gene>
    <name evidence="7" type="ORF">ACFQ5J_06020</name>
</gene>
<feature type="chain" id="PRO_5045222007" evidence="5">
    <location>
        <begin position="22"/>
        <end position="259"/>
    </location>
</feature>
<evidence type="ECO:0000256" key="3">
    <source>
        <dbReference type="ARBA" id="ARBA00022729"/>
    </source>
</evidence>
<dbReference type="InterPro" id="IPR001638">
    <property type="entry name" value="Solute-binding_3/MltF_N"/>
</dbReference>
<accession>A0ABW4E6P3</accession>
<dbReference type="EMBL" id="JBHTON010000015">
    <property type="protein sequence ID" value="MFD1484783.1"/>
    <property type="molecule type" value="Genomic_DNA"/>
</dbReference>
<dbReference type="SMART" id="SM00062">
    <property type="entry name" value="PBPb"/>
    <property type="match status" value="1"/>
</dbReference>
<comment type="subcellular location">
    <subcellularLocation>
        <location evidence="1">Cell envelope</location>
    </subcellularLocation>
</comment>
<evidence type="ECO:0000256" key="2">
    <source>
        <dbReference type="ARBA" id="ARBA00010333"/>
    </source>
</evidence>
<dbReference type="Pfam" id="PF00497">
    <property type="entry name" value="SBP_bac_3"/>
    <property type="match status" value="1"/>
</dbReference>
<keyword evidence="3 5" id="KW-0732">Signal</keyword>
<dbReference type="PANTHER" id="PTHR35936:SF19">
    <property type="entry name" value="AMINO-ACID-BINDING PROTEIN YXEM-RELATED"/>
    <property type="match status" value="1"/>
</dbReference>
<dbReference type="InterPro" id="IPR018313">
    <property type="entry name" value="SBP_3_CS"/>
</dbReference>
<evidence type="ECO:0000313" key="8">
    <source>
        <dbReference type="Proteomes" id="UP001597252"/>
    </source>
</evidence>
<protein>
    <submittedName>
        <fullName evidence="7">Transporter substrate-binding domain-containing protein</fullName>
    </submittedName>
</protein>
<reference evidence="8" key="1">
    <citation type="journal article" date="2019" name="Int. J. Syst. Evol. Microbiol.">
        <title>The Global Catalogue of Microorganisms (GCM) 10K type strain sequencing project: providing services to taxonomists for standard genome sequencing and annotation.</title>
        <authorList>
            <consortium name="The Broad Institute Genomics Platform"/>
            <consortium name="The Broad Institute Genome Sequencing Center for Infectious Disease"/>
            <person name="Wu L."/>
            <person name="Ma J."/>
        </authorList>
    </citation>
    <scope>NUCLEOTIDE SEQUENCE [LARGE SCALE GENOMIC DNA]</scope>
    <source>
        <strain evidence="8">CCM 8903</strain>
    </source>
</reference>
<dbReference type="SUPFAM" id="SSF53850">
    <property type="entry name" value="Periplasmic binding protein-like II"/>
    <property type="match status" value="1"/>
</dbReference>
<dbReference type="Proteomes" id="UP001597252">
    <property type="component" value="Unassembled WGS sequence"/>
</dbReference>
<keyword evidence="8" id="KW-1185">Reference proteome</keyword>
<comment type="caution">
    <text evidence="7">The sequence shown here is derived from an EMBL/GenBank/DDBJ whole genome shotgun (WGS) entry which is preliminary data.</text>
</comment>
<dbReference type="PROSITE" id="PS01039">
    <property type="entry name" value="SBP_BACTERIAL_3"/>
    <property type="match status" value="1"/>
</dbReference>
<evidence type="ECO:0000256" key="5">
    <source>
        <dbReference type="SAM" id="SignalP"/>
    </source>
</evidence>